<feature type="domain" description="HTH crp-type" evidence="4">
    <location>
        <begin position="159"/>
        <end position="237"/>
    </location>
</feature>
<dbReference type="InterPro" id="IPR012318">
    <property type="entry name" value="HTH_CRP"/>
</dbReference>
<dbReference type="GO" id="GO:0003700">
    <property type="term" value="F:DNA-binding transcription factor activity"/>
    <property type="evidence" value="ECO:0007669"/>
    <property type="project" value="TreeGrafter"/>
</dbReference>
<dbReference type="EMBL" id="CAESAQ020000052">
    <property type="protein sequence ID" value="CAB5499275.1"/>
    <property type="molecule type" value="Genomic_DNA"/>
</dbReference>
<sequence>MTTKINTVNVESAECSQCTIRSRTLFGAVGEDKIRITQKYRDKHHFFSADDILHLEQQKIDYSFILRSGCLMLYNDLEDGSRQILQIALPGDFVGFSRNYKGELPYSIKAVTDVGICLFSDKSMQKMISEQPEIAKKLIDLQSGKLIVCQQHLLNLGKKTAAESLAYLIMELHARIKVQAPEMFNDEENEAFFPLNQEGIGDILGLTKVHINRVMTSFRKQGLIVFSYKKLKLLDEEKLSEIGKFDISQVQEPFCHFN</sequence>
<evidence type="ECO:0000259" key="4">
    <source>
        <dbReference type="PROSITE" id="PS51063"/>
    </source>
</evidence>
<reference evidence="6 10" key="4">
    <citation type="submission" date="2020-05" db="EMBL/GenBank/DDBJ databases">
        <authorList>
            <person name="Petersen J."/>
            <person name="Sayavedra L."/>
        </authorList>
    </citation>
    <scope>NUCLEOTIDE SEQUENCE [LARGE SCALE GENOMIC DNA]</scope>
    <source>
        <strain evidence="6">B thermophilus SOXS</strain>
    </source>
</reference>
<evidence type="ECO:0000256" key="3">
    <source>
        <dbReference type="ARBA" id="ARBA00023163"/>
    </source>
</evidence>
<dbReference type="RefSeq" id="WP_071564303.1">
    <property type="nucleotide sequence ID" value="NZ_CP024634.1"/>
</dbReference>
<dbReference type="InterPro" id="IPR018490">
    <property type="entry name" value="cNMP-bd_dom_sf"/>
</dbReference>
<dbReference type="PROSITE" id="PS51063">
    <property type="entry name" value="HTH_CRP_2"/>
    <property type="match status" value="1"/>
</dbReference>
<gene>
    <name evidence="7" type="ORF">BGC33_11545</name>
    <name evidence="5" type="ORF">MS2017_0264</name>
    <name evidence="6" type="ORF">THERMOS_1004</name>
</gene>
<dbReference type="OrthoDB" id="9126850at2"/>
<dbReference type="SUPFAM" id="SSF51206">
    <property type="entry name" value="cAMP-binding domain-like"/>
    <property type="match status" value="1"/>
</dbReference>
<dbReference type="SMART" id="SM00419">
    <property type="entry name" value="HTH_CRP"/>
    <property type="match status" value="1"/>
</dbReference>
<dbReference type="KEGG" id="bthg:MS2017_0264"/>
<reference evidence="7" key="2">
    <citation type="journal article" date="2017" name="Stand. Genomic Sci.">
        <title>Genome sequence of the sulfur-oxidizing Bathymodiolus thermophilus gill endosymbiont.</title>
        <authorList>
            <person name="Ponnudurai R."/>
            <person name="Sayavedra L."/>
            <person name="Kleiner M."/>
            <person name="Heiden S.E."/>
            <person name="Thurmer A."/>
            <person name="Felbeck H."/>
            <person name="Schluter R."/>
            <person name="Sievert S.M."/>
            <person name="Daniel R."/>
            <person name="Schweder T."/>
            <person name="Markert S."/>
        </authorList>
    </citation>
    <scope>NUCLEOTIDE SEQUENCE</scope>
    <source>
        <strain evidence="7">BAT/CrabSpa'14</strain>
    </source>
</reference>
<evidence type="ECO:0000313" key="5">
    <source>
        <dbReference type="EMBL" id="AYQ56014.1"/>
    </source>
</evidence>
<reference evidence="5 9" key="3">
    <citation type="submission" date="2017-11" db="EMBL/GenBank/DDBJ databases">
        <title>Genome sequence of the bacterial symbiont EPR9N from a vent mussel Bathymodiolus thermophilus.</title>
        <authorList>
            <person name="Won Y.-J."/>
        </authorList>
    </citation>
    <scope>NUCLEOTIDE SEQUENCE [LARGE SCALE GENOMIC DNA]</scope>
    <source>
        <strain evidence="5 9">EPR9N</strain>
    </source>
</reference>
<dbReference type="PANTHER" id="PTHR24567:SF75">
    <property type="entry name" value="FUMARATE AND NITRATE REDUCTION REGULATORY PROTEIN"/>
    <property type="match status" value="1"/>
</dbReference>
<dbReference type="InterPro" id="IPR000595">
    <property type="entry name" value="cNMP-bd_dom"/>
</dbReference>
<dbReference type="InterPro" id="IPR036390">
    <property type="entry name" value="WH_DNA-bd_sf"/>
</dbReference>
<dbReference type="Gene3D" id="1.10.10.10">
    <property type="entry name" value="Winged helix-like DNA-binding domain superfamily/Winged helix DNA-binding domain"/>
    <property type="match status" value="1"/>
</dbReference>
<dbReference type="SUPFAM" id="SSF46785">
    <property type="entry name" value="Winged helix' DNA-binding domain"/>
    <property type="match status" value="1"/>
</dbReference>
<dbReference type="EMBL" id="CP024634">
    <property type="protein sequence ID" value="AYQ56014.1"/>
    <property type="molecule type" value="Genomic_DNA"/>
</dbReference>
<evidence type="ECO:0000256" key="2">
    <source>
        <dbReference type="ARBA" id="ARBA00023125"/>
    </source>
</evidence>
<proteinExistence type="predicted"/>
<dbReference type="Proteomes" id="UP000278334">
    <property type="component" value="Chromosome"/>
</dbReference>
<dbReference type="Gene3D" id="2.60.120.10">
    <property type="entry name" value="Jelly Rolls"/>
    <property type="match status" value="1"/>
</dbReference>
<dbReference type="CDD" id="cd00038">
    <property type="entry name" value="CAP_ED"/>
    <property type="match status" value="1"/>
</dbReference>
<reference evidence="8" key="1">
    <citation type="submission" date="2016-09" db="EMBL/GenBank/DDBJ databases">
        <title>Genome Sequence of Bathymodiolus thermophilus sulfur-oxidizing gill endosymbiont.</title>
        <authorList>
            <person name="Ponnudurai R."/>
            <person name="Kleiner M."/>
            <person name="Sayavedra L."/>
            <person name="Thuermer A."/>
            <person name="Felbeck H."/>
            <person name="Schlueter R."/>
            <person name="Schweder T."/>
            <person name="Markert S."/>
        </authorList>
    </citation>
    <scope>NUCLEOTIDE SEQUENCE [LARGE SCALE GENOMIC DNA]</scope>
    <source>
        <strain evidence="8">BAT/CrabSpa'14</strain>
    </source>
</reference>
<dbReference type="Pfam" id="PF00027">
    <property type="entry name" value="cNMP_binding"/>
    <property type="match status" value="1"/>
</dbReference>
<evidence type="ECO:0000256" key="1">
    <source>
        <dbReference type="ARBA" id="ARBA00023015"/>
    </source>
</evidence>
<dbReference type="Pfam" id="PF13545">
    <property type="entry name" value="HTH_Crp_2"/>
    <property type="match status" value="1"/>
</dbReference>
<dbReference type="EMBL" id="MIQH01000542">
    <property type="protein sequence ID" value="OIR24721.1"/>
    <property type="molecule type" value="Genomic_DNA"/>
</dbReference>
<evidence type="ECO:0000313" key="7">
    <source>
        <dbReference type="EMBL" id="OIR24721.1"/>
    </source>
</evidence>
<keyword evidence="2" id="KW-0238">DNA-binding</keyword>
<dbReference type="Proteomes" id="UP000182798">
    <property type="component" value="Unassembled WGS sequence"/>
</dbReference>
<dbReference type="GO" id="GO:0005829">
    <property type="term" value="C:cytosol"/>
    <property type="evidence" value="ECO:0007669"/>
    <property type="project" value="TreeGrafter"/>
</dbReference>
<name>A0A1J5U8L8_9GAMM</name>
<accession>A0A1J5U8L8</accession>
<protein>
    <submittedName>
        <fullName evidence="5">Crp/FNR family transcriptional regulator</fullName>
    </submittedName>
</protein>
<evidence type="ECO:0000313" key="6">
    <source>
        <dbReference type="EMBL" id="CAB5499275.1"/>
    </source>
</evidence>
<dbReference type="InterPro" id="IPR014710">
    <property type="entry name" value="RmlC-like_jellyroll"/>
</dbReference>
<dbReference type="PANTHER" id="PTHR24567">
    <property type="entry name" value="CRP FAMILY TRANSCRIPTIONAL REGULATORY PROTEIN"/>
    <property type="match status" value="1"/>
</dbReference>
<dbReference type="GO" id="GO:0003677">
    <property type="term" value="F:DNA binding"/>
    <property type="evidence" value="ECO:0007669"/>
    <property type="project" value="UniProtKB-KW"/>
</dbReference>
<dbReference type="InterPro" id="IPR050397">
    <property type="entry name" value="Env_Response_Regulators"/>
</dbReference>
<evidence type="ECO:0000313" key="8">
    <source>
        <dbReference type="Proteomes" id="UP000182798"/>
    </source>
</evidence>
<evidence type="ECO:0000313" key="10">
    <source>
        <dbReference type="Proteomes" id="UP000643672"/>
    </source>
</evidence>
<dbReference type="AlphaFoldDB" id="A0A1J5U8L8"/>
<keyword evidence="10" id="KW-1185">Reference proteome</keyword>
<keyword evidence="1" id="KW-0805">Transcription regulation</keyword>
<dbReference type="InterPro" id="IPR036388">
    <property type="entry name" value="WH-like_DNA-bd_sf"/>
</dbReference>
<evidence type="ECO:0000313" key="9">
    <source>
        <dbReference type="Proteomes" id="UP000278334"/>
    </source>
</evidence>
<keyword evidence="3" id="KW-0804">Transcription</keyword>
<organism evidence="7 8">
    <name type="scientific">Bathymodiolus thermophilus thioautotrophic gill symbiont</name>
    <dbReference type="NCBI Taxonomy" id="2360"/>
    <lineage>
        <taxon>Bacteria</taxon>
        <taxon>Pseudomonadati</taxon>
        <taxon>Pseudomonadota</taxon>
        <taxon>Gammaproteobacteria</taxon>
        <taxon>sulfur-oxidizing symbionts</taxon>
    </lineage>
</organism>
<dbReference type="Proteomes" id="UP000643672">
    <property type="component" value="Unassembled WGS sequence"/>
</dbReference>